<organism evidence="12 13">
    <name type="scientific">Plasticicumulans acidivorans</name>
    <dbReference type="NCBI Taxonomy" id="886464"/>
    <lineage>
        <taxon>Bacteria</taxon>
        <taxon>Pseudomonadati</taxon>
        <taxon>Pseudomonadota</taxon>
        <taxon>Gammaproteobacteria</taxon>
        <taxon>Candidatus Competibacteraceae</taxon>
        <taxon>Plasticicumulans</taxon>
    </lineage>
</organism>
<dbReference type="PANTHER" id="PTHR34388:SF1">
    <property type="entry name" value="DNA POLYMERASE III SUBUNIT DELTA"/>
    <property type="match status" value="1"/>
</dbReference>
<dbReference type="InterPro" id="IPR010372">
    <property type="entry name" value="DNA_pol3_delta_N"/>
</dbReference>
<dbReference type="InterPro" id="IPR008921">
    <property type="entry name" value="DNA_pol3_clamp-load_cplx_C"/>
</dbReference>
<dbReference type="InterPro" id="IPR032780">
    <property type="entry name" value="DNA_pol3_delt_C"/>
</dbReference>
<evidence type="ECO:0000256" key="8">
    <source>
        <dbReference type="ARBA" id="ARBA00049244"/>
    </source>
</evidence>
<feature type="domain" description="DNA polymerase III subunit delta C-terminal" evidence="11">
    <location>
        <begin position="215"/>
        <end position="334"/>
    </location>
</feature>
<gene>
    <name evidence="12" type="ORF">C7443_111110</name>
</gene>
<evidence type="ECO:0000256" key="7">
    <source>
        <dbReference type="ARBA" id="ARBA00034754"/>
    </source>
</evidence>
<comment type="caution">
    <text evidence="12">The sequence shown here is derived from an EMBL/GenBank/DDBJ whole genome shotgun (WGS) entry which is preliminary data.</text>
</comment>
<evidence type="ECO:0000256" key="9">
    <source>
        <dbReference type="NCBIfam" id="TIGR01128"/>
    </source>
</evidence>
<evidence type="ECO:0000256" key="6">
    <source>
        <dbReference type="ARBA" id="ARBA00022932"/>
    </source>
</evidence>
<evidence type="ECO:0000256" key="5">
    <source>
        <dbReference type="ARBA" id="ARBA00022705"/>
    </source>
</evidence>
<dbReference type="Gene3D" id="3.40.50.300">
    <property type="entry name" value="P-loop containing nucleotide triphosphate hydrolases"/>
    <property type="match status" value="1"/>
</dbReference>
<dbReference type="NCBIfam" id="TIGR01128">
    <property type="entry name" value="holA"/>
    <property type="match status" value="1"/>
</dbReference>
<evidence type="ECO:0000313" key="12">
    <source>
        <dbReference type="EMBL" id="PWV59338.1"/>
    </source>
</evidence>
<dbReference type="AlphaFoldDB" id="A0A317MS29"/>
<dbReference type="EMBL" id="QGTJ01000011">
    <property type="protein sequence ID" value="PWV59338.1"/>
    <property type="molecule type" value="Genomic_DNA"/>
</dbReference>
<accession>A0A317MS29</accession>
<dbReference type="RefSeq" id="WP_110019746.1">
    <property type="nucleotide sequence ID" value="NZ_QGTJ01000011.1"/>
</dbReference>
<comment type="catalytic activity">
    <reaction evidence="8">
        <text>DNA(n) + a 2'-deoxyribonucleoside 5'-triphosphate = DNA(n+1) + diphosphate</text>
        <dbReference type="Rhea" id="RHEA:22508"/>
        <dbReference type="Rhea" id="RHEA-COMP:17339"/>
        <dbReference type="Rhea" id="RHEA-COMP:17340"/>
        <dbReference type="ChEBI" id="CHEBI:33019"/>
        <dbReference type="ChEBI" id="CHEBI:61560"/>
        <dbReference type="ChEBI" id="CHEBI:173112"/>
        <dbReference type="EC" id="2.7.7.7"/>
    </reaction>
</comment>
<dbReference type="Gene3D" id="1.10.8.60">
    <property type="match status" value="1"/>
</dbReference>
<keyword evidence="13" id="KW-1185">Reference proteome</keyword>
<evidence type="ECO:0000256" key="4">
    <source>
        <dbReference type="ARBA" id="ARBA00022695"/>
    </source>
</evidence>
<evidence type="ECO:0000313" key="13">
    <source>
        <dbReference type="Proteomes" id="UP000246569"/>
    </source>
</evidence>
<dbReference type="GO" id="GO:0006261">
    <property type="term" value="P:DNA-templated DNA replication"/>
    <property type="evidence" value="ECO:0007669"/>
    <property type="project" value="TreeGrafter"/>
</dbReference>
<dbReference type="Proteomes" id="UP000246569">
    <property type="component" value="Unassembled WGS sequence"/>
</dbReference>
<dbReference type="OrthoDB" id="9770982at2"/>
<dbReference type="PANTHER" id="PTHR34388">
    <property type="entry name" value="DNA POLYMERASE III SUBUNIT DELTA"/>
    <property type="match status" value="1"/>
</dbReference>
<dbReference type="GO" id="GO:0003887">
    <property type="term" value="F:DNA-directed DNA polymerase activity"/>
    <property type="evidence" value="ECO:0007669"/>
    <property type="project" value="UniProtKB-UniRule"/>
</dbReference>
<evidence type="ECO:0000256" key="2">
    <source>
        <dbReference type="ARBA" id="ARBA00017703"/>
    </source>
</evidence>
<dbReference type="SUPFAM" id="SSF52540">
    <property type="entry name" value="P-loop containing nucleoside triphosphate hydrolases"/>
    <property type="match status" value="1"/>
</dbReference>
<dbReference type="GO" id="GO:0003677">
    <property type="term" value="F:DNA binding"/>
    <property type="evidence" value="ECO:0007669"/>
    <property type="project" value="InterPro"/>
</dbReference>
<dbReference type="InterPro" id="IPR027417">
    <property type="entry name" value="P-loop_NTPase"/>
</dbReference>
<proteinExistence type="inferred from homology"/>
<name>A0A317MS29_9GAMM</name>
<sequence length="342" mass="37049">MKQRPDQLGAQLARELKPVYLIHGEEPLQALEAADAVRAAARAQGYDEREVLSVETGFDWSSLAAAAGSLSLFGSRRLLELRLGNSKPGDAGGRALRAYCARPPAETVLLIEAGKLDAQQLRSAWYTALDGLGVSVQCYPLEARQLPEWLERRARARGLQLTPEALALLAARVEGNLLAGAQELDKLWLLHGATPIDAESLLDAVGDSARYSIYDFTDAALEGDAARVLRIAAVLQAEGEATVLVLWALARELRLLAQAATDIGRGAPVDAALGRLKVWEKRKPLLRRALGRHDTVKLRRLLAQAARIDRCIKGSEVGSVWDDLLELALRLAGCDLGLPRVV</sequence>
<dbReference type="EC" id="2.7.7.7" evidence="1 9"/>
<dbReference type="CDD" id="cd18138">
    <property type="entry name" value="HLD_clamp_pol_III_delta"/>
    <property type="match status" value="1"/>
</dbReference>
<evidence type="ECO:0000259" key="10">
    <source>
        <dbReference type="Pfam" id="PF06144"/>
    </source>
</evidence>
<keyword evidence="5" id="KW-0235">DNA replication</keyword>
<dbReference type="SUPFAM" id="SSF48019">
    <property type="entry name" value="post-AAA+ oligomerization domain-like"/>
    <property type="match status" value="1"/>
</dbReference>
<keyword evidence="6" id="KW-0239">DNA-directed DNA polymerase</keyword>
<protein>
    <recommendedName>
        <fullName evidence="2 9">DNA polymerase III subunit delta</fullName>
        <ecNumber evidence="1 9">2.7.7.7</ecNumber>
    </recommendedName>
</protein>
<dbReference type="GO" id="GO:0009360">
    <property type="term" value="C:DNA polymerase III complex"/>
    <property type="evidence" value="ECO:0007669"/>
    <property type="project" value="UniProtKB-UniRule"/>
</dbReference>
<reference evidence="12 13" key="1">
    <citation type="submission" date="2018-05" db="EMBL/GenBank/DDBJ databases">
        <title>Genomic Encyclopedia of Type Strains, Phase IV (KMG-IV): sequencing the most valuable type-strain genomes for metagenomic binning, comparative biology and taxonomic classification.</title>
        <authorList>
            <person name="Goeker M."/>
        </authorList>
    </citation>
    <scope>NUCLEOTIDE SEQUENCE [LARGE SCALE GENOMIC DNA]</scope>
    <source>
        <strain evidence="12 13">DSM 23606</strain>
    </source>
</reference>
<keyword evidence="4" id="KW-0548">Nucleotidyltransferase</keyword>
<evidence type="ECO:0000256" key="1">
    <source>
        <dbReference type="ARBA" id="ARBA00012417"/>
    </source>
</evidence>
<dbReference type="Gene3D" id="1.20.272.10">
    <property type="match status" value="1"/>
</dbReference>
<dbReference type="InterPro" id="IPR005790">
    <property type="entry name" value="DNA_polIII_delta"/>
</dbReference>
<dbReference type="Pfam" id="PF14840">
    <property type="entry name" value="DNA_pol3_delt_C"/>
    <property type="match status" value="1"/>
</dbReference>
<comment type="similarity">
    <text evidence="7">Belongs to the DNA polymerase HolA subunit family.</text>
</comment>
<feature type="domain" description="DNA polymerase III delta N-terminal" evidence="10">
    <location>
        <begin position="20"/>
        <end position="137"/>
    </location>
</feature>
<evidence type="ECO:0000256" key="3">
    <source>
        <dbReference type="ARBA" id="ARBA00022679"/>
    </source>
</evidence>
<dbReference type="Pfam" id="PF06144">
    <property type="entry name" value="DNA_pol3_delta"/>
    <property type="match status" value="1"/>
</dbReference>
<evidence type="ECO:0000259" key="11">
    <source>
        <dbReference type="Pfam" id="PF14840"/>
    </source>
</evidence>
<keyword evidence="3" id="KW-0808">Transferase</keyword>